<feature type="binding site" evidence="2">
    <location>
        <position position="65"/>
    </location>
    <ligand>
        <name>substrate</name>
    </ligand>
</feature>
<sequence length="341" mass="35352">MVQTAPSAVPPAPPPPPTHTMGDVPGSTPLPLPNASTVTDGDAAACTLLAVFDFDRTLLFEANSDTWVFEELAPDLLPLLRQRVRASPTRSWTDGINWALAQLPARTVSPEAVLSTLRHVPWDGDMTATLRLLAAASPAVHAAVASDANTAYIETVLGAAGVDAAAAFVGGVWTNGAAVTPAGALQVVPGAGGAARARRCRAAVPRAVAPTAAAAGGGGVWADAAGPSLTAAPPRLVPLRWIWYRRPPDRLRLGGGADLRRARPNVRQVVYVGDGTNDVCPVLHLGAGDLALARVGLEMEDELSELRASGDERLTAKVISWSSPADILRIFREVLAARAAA</sequence>
<name>A0A1X6PBK7_PORUM</name>
<dbReference type="SUPFAM" id="SSF56784">
    <property type="entry name" value="HAD-like"/>
    <property type="match status" value="1"/>
</dbReference>
<keyword evidence="6" id="KW-1185">Reference proteome</keyword>
<comment type="cofactor">
    <cofactor evidence="3">
        <name>Mg(2+)</name>
        <dbReference type="ChEBI" id="CHEBI:18420"/>
    </cofactor>
</comment>
<feature type="binding site" evidence="2">
    <location>
        <position position="147"/>
    </location>
    <ligand>
        <name>substrate</name>
    </ligand>
</feature>
<dbReference type="PANTHER" id="PTHR20889:SF12">
    <property type="entry name" value="LP01149P"/>
    <property type="match status" value="1"/>
</dbReference>
<feature type="binding site" evidence="3">
    <location>
        <position position="274"/>
    </location>
    <ligand>
        <name>Mg(2+)</name>
        <dbReference type="ChEBI" id="CHEBI:18420"/>
    </ligand>
</feature>
<evidence type="ECO:0000256" key="2">
    <source>
        <dbReference type="PIRSR" id="PIRSR031051-2"/>
    </source>
</evidence>
<gene>
    <name evidence="5" type="ORF">BU14_0116s0047</name>
</gene>
<dbReference type="EMBL" id="KV918818">
    <property type="protein sequence ID" value="OSX78227.1"/>
    <property type="molecule type" value="Genomic_DNA"/>
</dbReference>
<feature type="compositionally biased region" description="Pro residues" evidence="4">
    <location>
        <begin position="8"/>
        <end position="18"/>
    </location>
</feature>
<feature type="active site" description="Nucleophile" evidence="1">
    <location>
        <position position="53"/>
    </location>
</feature>
<feature type="region of interest" description="Disordered" evidence="4">
    <location>
        <begin position="1"/>
        <end position="34"/>
    </location>
</feature>
<dbReference type="GO" id="GO:0046872">
    <property type="term" value="F:metal ion binding"/>
    <property type="evidence" value="ECO:0007669"/>
    <property type="project" value="UniProtKB-KW"/>
</dbReference>
<dbReference type="InterPro" id="IPR036412">
    <property type="entry name" value="HAD-like_sf"/>
</dbReference>
<dbReference type="PANTHER" id="PTHR20889">
    <property type="entry name" value="PHOSPHATASE, ORPHAN 1, 2"/>
    <property type="match status" value="1"/>
</dbReference>
<feature type="binding site" evidence="3">
    <location>
        <position position="55"/>
    </location>
    <ligand>
        <name>Mg(2+)</name>
        <dbReference type="ChEBI" id="CHEBI:18420"/>
    </ligand>
</feature>
<organism evidence="5 6">
    <name type="scientific">Porphyra umbilicalis</name>
    <name type="common">Purple laver</name>
    <name type="synonym">Red alga</name>
    <dbReference type="NCBI Taxonomy" id="2786"/>
    <lineage>
        <taxon>Eukaryota</taxon>
        <taxon>Rhodophyta</taxon>
        <taxon>Bangiophyceae</taxon>
        <taxon>Bangiales</taxon>
        <taxon>Bangiaceae</taxon>
        <taxon>Porphyra</taxon>
    </lineage>
</organism>
<reference evidence="5 6" key="1">
    <citation type="submission" date="2017-03" db="EMBL/GenBank/DDBJ databases">
        <title>WGS assembly of Porphyra umbilicalis.</title>
        <authorList>
            <person name="Brawley S.H."/>
            <person name="Blouin N.A."/>
            <person name="Ficko-Blean E."/>
            <person name="Wheeler G.L."/>
            <person name="Lohr M."/>
            <person name="Goodson H.V."/>
            <person name="Jenkins J.W."/>
            <person name="Blaby-Haas C.E."/>
            <person name="Helliwell K.E."/>
            <person name="Chan C."/>
            <person name="Marriage T."/>
            <person name="Bhattacharya D."/>
            <person name="Klein A.S."/>
            <person name="Badis Y."/>
            <person name="Brodie J."/>
            <person name="Cao Y."/>
            <person name="Collen J."/>
            <person name="Dittami S.M."/>
            <person name="Gachon C.M."/>
            <person name="Green B.R."/>
            <person name="Karpowicz S."/>
            <person name="Kim J.W."/>
            <person name="Kudahl U."/>
            <person name="Lin S."/>
            <person name="Michel G."/>
            <person name="Mittag M."/>
            <person name="Olson B.J."/>
            <person name="Pangilinan J."/>
            <person name="Peng Y."/>
            <person name="Qiu H."/>
            <person name="Shu S."/>
            <person name="Singer J.T."/>
            <person name="Smith A.G."/>
            <person name="Sprecher B.N."/>
            <person name="Wagner V."/>
            <person name="Wang W."/>
            <person name="Wang Z.-Y."/>
            <person name="Yan J."/>
            <person name="Yarish C."/>
            <person name="Zoeuner-Riek S."/>
            <person name="Zhuang Y."/>
            <person name="Zou Y."/>
            <person name="Lindquist E.A."/>
            <person name="Grimwood J."/>
            <person name="Barry K."/>
            <person name="Rokhsar D.S."/>
            <person name="Schmutz J."/>
            <person name="Stiller J.W."/>
            <person name="Grossman A.R."/>
            <person name="Prochnik S.E."/>
        </authorList>
    </citation>
    <scope>NUCLEOTIDE SEQUENCE [LARGE SCALE GENOMIC DNA]</scope>
    <source>
        <strain evidence="5">4086291</strain>
    </source>
</reference>
<dbReference type="PIRSF" id="PIRSF031051">
    <property type="entry name" value="PyrdxlP_Pase_PHOSPHO2"/>
    <property type="match status" value="1"/>
</dbReference>
<feature type="active site" description="Proton donor" evidence="1">
    <location>
        <position position="55"/>
    </location>
</feature>
<dbReference type="InterPro" id="IPR023214">
    <property type="entry name" value="HAD_sf"/>
</dbReference>
<evidence type="ECO:0000256" key="4">
    <source>
        <dbReference type="SAM" id="MobiDB-lite"/>
    </source>
</evidence>
<dbReference type="AlphaFoldDB" id="A0A1X6PBK7"/>
<protein>
    <submittedName>
        <fullName evidence="5">Uncharacterized protein</fullName>
    </submittedName>
</protein>
<evidence type="ECO:0000313" key="6">
    <source>
        <dbReference type="Proteomes" id="UP000218209"/>
    </source>
</evidence>
<evidence type="ECO:0000313" key="5">
    <source>
        <dbReference type="EMBL" id="OSX78227.1"/>
    </source>
</evidence>
<dbReference type="Pfam" id="PF06888">
    <property type="entry name" value="Put_Phosphatase"/>
    <property type="match status" value="2"/>
</dbReference>
<dbReference type="Gene3D" id="3.40.50.1000">
    <property type="entry name" value="HAD superfamily/HAD-like"/>
    <property type="match status" value="1"/>
</dbReference>
<evidence type="ECO:0000256" key="3">
    <source>
        <dbReference type="PIRSR" id="PIRSR031051-3"/>
    </source>
</evidence>
<accession>A0A1X6PBK7</accession>
<feature type="binding site" evidence="3">
    <location>
        <position position="53"/>
    </location>
    <ligand>
        <name>Mg(2+)</name>
        <dbReference type="ChEBI" id="CHEBI:18420"/>
    </ligand>
</feature>
<dbReference type="OrthoDB" id="10267182at2759"/>
<evidence type="ECO:0000256" key="1">
    <source>
        <dbReference type="PIRSR" id="PIRSR031051-1"/>
    </source>
</evidence>
<keyword evidence="3" id="KW-0479">Metal-binding</keyword>
<keyword evidence="3" id="KW-0460">Magnesium</keyword>
<dbReference type="GO" id="GO:0016791">
    <property type="term" value="F:phosphatase activity"/>
    <property type="evidence" value="ECO:0007669"/>
    <property type="project" value="InterPro"/>
</dbReference>
<proteinExistence type="predicted"/>
<dbReference type="Proteomes" id="UP000218209">
    <property type="component" value="Unassembled WGS sequence"/>
</dbReference>
<dbReference type="InterPro" id="IPR016965">
    <property type="entry name" value="Pase_PHOSPHO-typ"/>
</dbReference>